<gene>
    <name evidence="2" type="ORF">GCM10009846_16500</name>
</gene>
<reference evidence="2 3" key="1">
    <citation type="journal article" date="2019" name="Int. J. Syst. Evol. Microbiol.">
        <title>The Global Catalogue of Microorganisms (GCM) 10K type strain sequencing project: providing services to taxonomists for standard genome sequencing and annotation.</title>
        <authorList>
            <consortium name="The Broad Institute Genomics Platform"/>
            <consortium name="The Broad Institute Genome Sequencing Center for Infectious Disease"/>
            <person name="Wu L."/>
            <person name="Ma J."/>
        </authorList>
    </citation>
    <scope>NUCLEOTIDE SEQUENCE [LARGE SCALE GENOMIC DNA]</scope>
    <source>
        <strain evidence="2 3">JCM 16026</strain>
    </source>
</reference>
<evidence type="ECO:0000313" key="3">
    <source>
        <dbReference type="Proteomes" id="UP001501599"/>
    </source>
</evidence>
<dbReference type="EMBL" id="BAAAQT010000006">
    <property type="protein sequence ID" value="GAA2173666.1"/>
    <property type="molecule type" value="Genomic_DNA"/>
</dbReference>
<keyword evidence="1" id="KW-1133">Transmembrane helix</keyword>
<feature type="transmembrane region" description="Helical" evidence="1">
    <location>
        <begin position="6"/>
        <end position="25"/>
    </location>
</feature>
<keyword evidence="1" id="KW-0472">Membrane</keyword>
<comment type="caution">
    <text evidence="2">The sequence shown here is derived from an EMBL/GenBank/DDBJ whole genome shotgun (WGS) entry which is preliminary data.</text>
</comment>
<protein>
    <submittedName>
        <fullName evidence="2">Uncharacterized protein</fullName>
    </submittedName>
</protein>
<dbReference type="RefSeq" id="WP_344342589.1">
    <property type="nucleotide sequence ID" value="NZ_BAAAQT010000006.1"/>
</dbReference>
<dbReference type="Proteomes" id="UP001501599">
    <property type="component" value="Unassembled WGS sequence"/>
</dbReference>
<keyword evidence="3" id="KW-1185">Reference proteome</keyword>
<feature type="transmembrane region" description="Helical" evidence="1">
    <location>
        <begin position="67"/>
        <end position="86"/>
    </location>
</feature>
<accession>A0ABN3AQZ4</accession>
<sequence length="146" mass="15351">MDLVYDLLVATHLIGVSLLVGTFLVQLRARLGFRFSLLLLGASIQLVSGAALYGLQIAYDDPNHMRLGIKSLVAVVVFAVSLAGFLRQRGMQATRAGLVATADGGIARVAGGQGIVGVVDDSRLKPLFHVAGGLSVVNLLVATLWR</sequence>
<name>A0ABN3AQZ4_9MICO</name>
<proteinExistence type="predicted"/>
<feature type="transmembrane region" description="Helical" evidence="1">
    <location>
        <begin position="37"/>
        <end position="55"/>
    </location>
</feature>
<organism evidence="2 3">
    <name type="scientific">Agrococcus versicolor</name>
    <dbReference type="NCBI Taxonomy" id="501482"/>
    <lineage>
        <taxon>Bacteria</taxon>
        <taxon>Bacillati</taxon>
        <taxon>Actinomycetota</taxon>
        <taxon>Actinomycetes</taxon>
        <taxon>Micrococcales</taxon>
        <taxon>Microbacteriaceae</taxon>
        <taxon>Agrococcus</taxon>
    </lineage>
</organism>
<keyword evidence="1" id="KW-0812">Transmembrane</keyword>
<evidence type="ECO:0000313" key="2">
    <source>
        <dbReference type="EMBL" id="GAA2173666.1"/>
    </source>
</evidence>
<evidence type="ECO:0000256" key="1">
    <source>
        <dbReference type="SAM" id="Phobius"/>
    </source>
</evidence>